<keyword evidence="1" id="KW-0479">Metal-binding</keyword>
<dbReference type="PANTHER" id="PTHR30004">
    <property type="entry name" value="4-HYDROXYTHREONINE-4-PHOSPHATE DEHYDROGENASE"/>
    <property type="match status" value="1"/>
</dbReference>
<protein>
    <submittedName>
        <fullName evidence="4">4-hydroxythreonine-4-phosphate dehydrogenase PdxA</fullName>
    </submittedName>
</protein>
<dbReference type="Gene3D" id="3.40.718.10">
    <property type="entry name" value="Isopropylmalate Dehydrogenase"/>
    <property type="match status" value="1"/>
</dbReference>
<dbReference type="EMBL" id="JAATTO010000015">
    <property type="protein sequence ID" value="MBC9979073.1"/>
    <property type="molecule type" value="Genomic_DNA"/>
</dbReference>
<dbReference type="SUPFAM" id="SSF53659">
    <property type="entry name" value="Isocitrate/Isopropylmalate dehydrogenase-like"/>
    <property type="match status" value="1"/>
</dbReference>
<evidence type="ECO:0000313" key="5">
    <source>
        <dbReference type="Proteomes" id="UP000639516"/>
    </source>
</evidence>
<dbReference type="RefSeq" id="WP_188149113.1">
    <property type="nucleotide sequence ID" value="NZ_JAATTO010000015.1"/>
</dbReference>
<sequence>MKHGAKTIALTIGDPNGIGPEIAVKAAVAMRNSEDLRVILIGDEHIIRHYGGLCAPDVLFQSFTGQPSSDGSILLHPVAALPSNRFRPGQVDADAGRATVAYVDAAIGLIRSGQAHAIVGCPHSETAVNAAGIPFSGYPGLIARLTHTPEERVFMMLIGGGLRILHATLHERIHHALARLTPELIEQAGLACATTLR</sequence>
<comment type="caution">
    <text evidence="4">The sequence shown here is derived from an EMBL/GenBank/DDBJ whole genome shotgun (WGS) entry which is preliminary data.</text>
</comment>
<gene>
    <name evidence="4" type="ORF">HA482_12785</name>
</gene>
<dbReference type="PANTHER" id="PTHR30004:SF6">
    <property type="entry name" value="D-THREONATE 4-PHOSPHATE DEHYDROGENASE"/>
    <property type="match status" value="1"/>
</dbReference>
<accession>A0ABR7U4T9</accession>
<evidence type="ECO:0000256" key="2">
    <source>
        <dbReference type="ARBA" id="ARBA00023002"/>
    </source>
</evidence>
<keyword evidence="3" id="KW-0520">NAD</keyword>
<keyword evidence="2" id="KW-0560">Oxidoreductase</keyword>
<keyword evidence="5" id="KW-1185">Reference proteome</keyword>
<dbReference type="InterPro" id="IPR005255">
    <property type="entry name" value="PdxA_fam"/>
</dbReference>
<evidence type="ECO:0000256" key="1">
    <source>
        <dbReference type="ARBA" id="ARBA00022723"/>
    </source>
</evidence>
<feature type="non-terminal residue" evidence="4">
    <location>
        <position position="197"/>
    </location>
</feature>
<proteinExistence type="predicted"/>
<organism evidence="4 5">
    <name type="scientific">Bradyrhizobium campsiandrae</name>
    <dbReference type="NCBI Taxonomy" id="1729892"/>
    <lineage>
        <taxon>Bacteria</taxon>
        <taxon>Pseudomonadati</taxon>
        <taxon>Pseudomonadota</taxon>
        <taxon>Alphaproteobacteria</taxon>
        <taxon>Hyphomicrobiales</taxon>
        <taxon>Nitrobacteraceae</taxon>
        <taxon>Bradyrhizobium</taxon>
    </lineage>
</organism>
<reference evidence="4 5" key="1">
    <citation type="journal article" date="2020" name="Arch. Microbiol.">
        <title>Bradyrhizobium campsiandrae sp. nov., a nitrogen-fixing bacterial strain isolated from a native leguminous tree from the Amazon adapted to flooded conditions.</title>
        <authorList>
            <person name="Cabral Michel D."/>
            <person name="Martins da Costa E."/>
            <person name="Azarias Guimaraes A."/>
            <person name="Soares de Carvalho T."/>
            <person name="Santos de Castro Caputo P."/>
            <person name="Willems A."/>
            <person name="de Souza Moreira F.M."/>
        </authorList>
    </citation>
    <scope>NUCLEOTIDE SEQUENCE [LARGE SCALE GENOMIC DNA]</scope>
    <source>
        <strain evidence="5">INPA 384B</strain>
    </source>
</reference>
<dbReference type="Proteomes" id="UP000639516">
    <property type="component" value="Unassembled WGS sequence"/>
</dbReference>
<evidence type="ECO:0000313" key="4">
    <source>
        <dbReference type="EMBL" id="MBC9979073.1"/>
    </source>
</evidence>
<dbReference type="Pfam" id="PF04166">
    <property type="entry name" value="PdxA"/>
    <property type="match status" value="1"/>
</dbReference>
<name>A0ABR7U4T9_9BRAD</name>
<evidence type="ECO:0000256" key="3">
    <source>
        <dbReference type="ARBA" id="ARBA00023027"/>
    </source>
</evidence>